<accession>A0A0E0LUR0</accession>
<feature type="transmembrane region" description="Helical" evidence="2">
    <location>
        <begin position="225"/>
        <end position="249"/>
    </location>
</feature>
<feature type="domain" description="DC1" evidence="3">
    <location>
        <begin position="16"/>
        <end position="60"/>
    </location>
</feature>
<sequence length="525" mass="57182">MTKLFEDPPSSISHPDHPAHDLTLVTTGGAPFRCDGCMQPGDGAGYRCDLCHFDLHTCCALPPATLEHDMFEGSAFVFLAEPPAPAGGRICDACGDAVDGFVYHSDDPDLDLHPCCAFLRRRVVVQDGRLFELRKRSPRRCGMCGGERSGGRRRSNFWAYRTYDDDGEPVYLHVACVKDGHRGRPRGSGDEIVLASSSPAMDSVLQSVPRRRTRRSGGFERFRKIVNVVVSVIIAVIFGNPMAMISAVAGPDGLLRGLIHSTMRLFEEPPAKITHWAHPEHELTLASTAGAPFRCDGCQEPGGDGPRYRCAPCNFDLHTDCAIPPATLQHPLLFKAGCTFVFLREPPAPAVNRQCDACGDDVRGFVFHCHDRDLDLHPCCASLEDRIITGGDGDGDGRVFELTKAAASRRRCGVCGDKSSRFWFYRGRFDGEDVYIHVACVKELAVRRWEASYRRRSGAGQIVLAGAPLMEGALQSLSRKSRRSGGFERFSKIVGVIVSAIIAVIFGNPMGLIAAVAGPDGLLRG</sequence>
<dbReference type="PANTHER" id="PTHR46477:SF25">
    <property type="entry name" value="OS08G0404500 PROTEIN"/>
    <property type="match status" value="1"/>
</dbReference>
<dbReference type="STRING" id="4537.A0A0E0LUR0"/>
<evidence type="ECO:0000313" key="4">
    <source>
        <dbReference type="EnsemblPlants" id="OPUNC08G12650.1"/>
    </source>
</evidence>
<dbReference type="Gramene" id="OPUNC08G12650.1">
    <property type="protein sequence ID" value="OPUNC08G12650.1"/>
    <property type="gene ID" value="OPUNC08G12650"/>
</dbReference>
<dbReference type="InterPro" id="IPR004146">
    <property type="entry name" value="DC1"/>
</dbReference>
<dbReference type="PANTHER" id="PTHR46477">
    <property type="entry name" value="CYSTEINE/HISTIDINE-RICH C1 DOMAIN FAMILY PROTEIN"/>
    <property type="match status" value="1"/>
</dbReference>
<dbReference type="OMA" id="YICEDEG"/>
<dbReference type="InterPro" id="IPR046349">
    <property type="entry name" value="C1-like_sf"/>
</dbReference>
<dbReference type="Pfam" id="PF03107">
    <property type="entry name" value="C1_2"/>
    <property type="match status" value="2"/>
</dbReference>
<feature type="domain" description="DC1" evidence="3">
    <location>
        <begin position="278"/>
        <end position="322"/>
    </location>
</feature>
<keyword evidence="2" id="KW-1133">Transmembrane helix</keyword>
<evidence type="ECO:0000256" key="1">
    <source>
        <dbReference type="ARBA" id="ARBA00022737"/>
    </source>
</evidence>
<dbReference type="HOGENOM" id="CLU_039353_0_0_1"/>
<dbReference type="EnsemblPlants" id="OPUNC08G12650.1">
    <property type="protein sequence ID" value="OPUNC08G12650.1"/>
    <property type="gene ID" value="OPUNC08G12650"/>
</dbReference>
<dbReference type="eggNOG" id="ENOG502QUAU">
    <property type="taxonomic scope" value="Eukaryota"/>
</dbReference>
<reference evidence="4" key="1">
    <citation type="submission" date="2015-04" db="UniProtKB">
        <authorList>
            <consortium name="EnsemblPlants"/>
        </authorList>
    </citation>
    <scope>IDENTIFICATION</scope>
</reference>
<evidence type="ECO:0000259" key="3">
    <source>
        <dbReference type="Pfam" id="PF03107"/>
    </source>
</evidence>
<proteinExistence type="predicted"/>
<keyword evidence="1" id="KW-0677">Repeat</keyword>
<protein>
    <recommendedName>
        <fullName evidence="3">DC1 domain-containing protein</fullName>
    </recommendedName>
</protein>
<reference evidence="4" key="2">
    <citation type="submission" date="2018-05" db="EMBL/GenBank/DDBJ databases">
        <title>OpunRS2 (Oryza punctata Reference Sequence Version 2).</title>
        <authorList>
            <person name="Zhang J."/>
            <person name="Kudrna D."/>
            <person name="Lee S."/>
            <person name="Talag J."/>
            <person name="Welchert J."/>
            <person name="Wing R.A."/>
        </authorList>
    </citation>
    <scope>NUCLEOTIDE SEQUENCE [LARGE SCALE GENOMIC DNA]</scope>
</reference>
<feature type="transmembrane region" description="Helical" evidence="2">
    <location>
        <begin position="493"/>
        <end position="517"/>
    </location>
</feature>
<evidence type="ECO:0000313" key="5">
    <source>
        <dbReference type="Proteomes" id="UP000026962"/>
    </source>
</evidence>
<keyword evidence="2" id="KW-0812">Transmembrane</keyword>
<name>A0A0E0LUR0_ORYPU</name>
<dbReference type="AlphaFoldDB" id="A0A0E0LUR0"/>
<keyword evidence="5" id="KW-1185">Reference proteome</keyword>
<keyword evidence="2" id="KW-0472">Membrane</keyword>
<organism evidence="4">
    <name type="scientific">Oryza punctata</name>
    <name type="common">Red rice</name>
    <dbReference type="NCBI Taxonomy" id="4537"/>
    <lineage>
        <taxon>Eukaryota</taxon>
        <taxon>Viridiplantae</taxon>
        <taxon>Streptophyta</taxon>
        <taxon>Embryophyta</taxon>
        <taxon>Tracheophyta</taxon>
        <taxon>Spermatophyta</taxon>
        <taxon>Magnoliopsida</taxon>
        <taxon>Liliopsida</taxon>
        <taxon>Poales</taxon>
        <taxon>Poaceae</taxon>
        <taxon>BOP clade</taxon>
        <taxon>Oryzoideae</taxon>
        <taxon>Oryzeae</taxon>
        <taxon>Oryzinae</taxon>
        <taxon>Oryza</taxon>
    </lineage>
</organism>
<evidence type="ECO:0000256" key="2">
    <source>
        <dbReference type="SAM" id="Phobius"/>
    </source>
</evidence>
<dbReference type="Proteomes" id="UP000026962">
    <property type="component" value="Chromosome 8"/>
</dbReference>
<dbReference type="SUPFAM" id="SSF57889">
    <property type="entry name" value="Cysteine-rich domain"/>
    <property type="match status" value="4"/>
</dbReference>